<dbReference type="Pfam" id="PF00591">
    <property type="entry name" value="Glycos_transf_3"/>
    <property type="match status" value="1"/>
</dbReference>
<proteinExistence type="inferred from homology"/>
<organism evidence="5">
    <name type="scientific">hydrocarbon metagenome</name>
    <dbReference type="NCBI Taxonomy" id="938273"/>
    <lineage>
        <taxon>unclassified sequences</taxon>
        <taxon>metagenomes</taxon>
        <taxon>ecological metagenomes</taxon>
    </lineage>
</organism>
<dbReference type="Gene3D" id="1.20.970.10">
    <property type="entry name" value="Transferase, Pyrimidine Nucleoside Phosphorylase, Chain C"/>
    <property type="match status" value="1"/>
</dbReference>
<dbReference type="Gene3D" id="3.40.1030.10">
    <property type="entry name" value="Nucleoside phosphorylase/phosphoribosyltransferase catalytic domain"/>
    <property type="match status" value="1"/>
</dbReference>
<dbReference type="EMBL" id="LNQE01001386">
    <property type="protein sequence ID" value="KUG18368.1"/>
    <property type="molecule type" value="Genomic_DNA"/>
</dbReference>
<evidence type="ECO:0000256" key="1">
    <source>
        <dbReference type="ARBA" id="ARBA00022676"/>
    </source>
</evidence>
<feature type="domain" description="Glycosyl transferase family 3" evidence="3">
    <location>
        <begin position="90"/>
        <end position="348"/>
    </location>
</feature>
<dbReference type="PANTHER" id="PTHR43285">
    <property type="entry name" value="ANTHRANILATE PHOSPHORIBOSYLTRANSFERASE"/>
    <property type="match status" value="1"/>
</dbReference>
<keyword evidence="2 5" id="KW-0808">Transferase</keyword>
<dbReference type="InterPro" id="IPR036320">
    <property type="entry name" value="Glycosyl_Trfase_fam3_N_dom_sf"/>
</dbReference>
<dbReference type="SUPFAM" id="SSF52418">
    <property type="entry name" value="Nucleoside phosphorylase/phosphoribosyltransferase catalytic domain"/>
    <property type="match status" value="1"/>
</dbReference>
<name>A0A0W8FBW2_9ZZZZ</name>
<dbReference type="InterPro" id="IPR035902">
    <property type="entry name" value="Nuc_phospho_transferase"/>
</dbReference>
<sequence>MAKDLLKIVSEESLKHFGGKVDELIKGRNLTRGEASDLFRQILNDEQPDLQQGAFLAAITAKGATAEEIAGIWEAIYEVDTLKVRPCVQGPLADNCGTGMDSIKTFNISTAASIVAAADKINMAKHGSRAITSSCGTVDMLEQLGIDVDCDVDLVKRSIEVAGIGIFNGMSGKVHPSALSRILSQIRFGTVLNIAGSLANPALPAYGVRGVYSREMVLPIARAMKEIGYKRAFVIHGRSGDDLRGMDELSTLGRTDVAELDEDGRIREYALNACDLGLEKGDESALLNRGNIEEEAVRLLRVLSGFDRGDRRDIVCLNAAPLLCITGRSEDLLEGVEKAGDIIDSGLAVKKLLHWVREQNRDPGERLERLEGMLELARA</sequence>
<dbReference type="InterPro" id="IPR005940">
    <property type="entry name" value="Anthranilate_Pribosyl_Tfrase"/>
</dbReference>
<reference evidence="5" key="1">
    <citation type="journal article" date="2015" name="Proc. Natl. Acad. Sci. U.S.A.">
        <title>Networks of energetic and metabolic interactions define dynamics in microbial communities.</title>
        <authorList>
            <person name="Embree M."/>
            <person name="Liu J.K."/>
            <person name="Al-Bassam M.M."/>
            <person name="Zengler K."/>
        </authorList>
    </citation>
    <scope>NUCLEOTIDE SEQUENCE</scope>
</reference>
<dbReference type="NCBIfam" id="TIGR01245">
    <property type="entry name" value="trpD"/>
    <property type="match status" value="1"/>
</dbReference>
<dbReference type="GO" id="GO:0000162">
    <property type="term" value="P:L-tryptophan biosynthetic process"/>
    <property type="evidence" value="ECO:0007669"/>
    <property type="project" value="InterPro"/>
</dbReference>
<dbReference type="HAMAP" id="MF_00211">
    <property type="entry name" value="TrpD"/>
    <property type="match status" value="1"/>
</dbReference>
<dbReference type="InterPro" id="IPR017459">
    <property type="entry name" value="Glycosyl_Trfase_fam3_N_dom"/>
</dbReference>
<gene>
    <name evidence="5" type="ORF">ASZ90_011918</name>
</gene>
<dbReference type="InterPro" id="IPR000312">
    <property type="entry name" value="Glycosyl_Trfase_fam3"/>
</dbReference>
<dbReference type="AlphaFoldDB" id="A0A0W8FBW2"/>
<comment type="caution">
    <text evidence="5">The sequence shown here is derived from an EMBL/GenBank/DDBJ whole genome shotgun (WGS) entry which is preliminary data.</text>
</comment>
<dbReference type="EC" id="2.4.2.18" evidence="5"/>
<evidence type="ECO:0000256" key="2">
    <source>
        <dbReference type="ARBA" id="ARBA00022679"/>
    </source>
</evidence>
<feature type="domain" description="Glycosyl transferase family 3 N-terminal" evidence="4">
    <location>
        <begin position="23"/>
        <end position="78"/>
    </location>
</feature>
<protein>
    <submittedName>
        <fullName evidence="5">Anthranilate phosphoribosyltransferase</fullName>
        <ecNumber evidence="5">2.4.2.18</ecNumber>
    </submittedName>
</protein>
<accession>A0A0W8FBW2</accession>
<dbReference type="SUPFAM" id="SSF47648">
    <property type="entry name" value="Nucleoside phosphorylase/phosphoribosyltransferase N-terminal domain"/>
    <property type="match status" value="1"/>
</dbReference>
<evidence type="ECO:0000313" key="5">
    <source>
        <dbReference type="EMBL" id="KUG18368.1"/>
    </source>
</evidence>
<evidence type="ECO:0000259" key="4">
    <source>
        <dbReference type="Pfam" id="PF02885"/>
    </source>
</evidence>
<dbReference type="GO" id="GO:0004048">
    <property type="term" value="F:anthranilate phosphoribosyltransferase activity"/>
    <property type="evidence" value="ECO:0007669"/>
    <property type="project" value="UniProtKB-EC"/>
</dbReference>
<evidence type="ECO:0000259" key="3">
    <source>
        <dbReference type="Pfam" id="PF00591"/>
    </source>
</evidence>
<dbReference type="GO" id="GO:0005829">
    <property type="term" value="C:cytosol"/>
    <property type="evidence" value="ECO:0007669"/>
    <property type="project" value="TreeGrafter"/>
</dbReference>
<dbReference type="Pfam" id="PF02885">
    <property type="entry name" value="Glycos_trans_3N"/>
    <property type="match status" value="1"/>
</dbReference>
<dbReference type="PANTHER" id="PTHR43285:SF2">
    <property type="entry name" value="ANTHRANILATE PHOSPHORIBOSYLTRANSFERASE"/>
    <property type="match status" value="1"/>
</dbReference>
<keyword evidence="1 5" id="KW-0328">Glycosyltransferase</keyword>